<dbReference type="SUPFAM" id="SSF55120">
    <property type="entry name" value="Pseudouridine synthase"/>
    <property type="match status" value="1"/>
</dbReference>
<dbReference type="InterPro" id="IPR006145">
    <property type="entry name" value="PsdUridine_synth_RsuA/RluA"/>
</dbReference>
<dbReference type="GO" id="GO:0140098">
    <property type="term" value="F:catalytic activity, acting on RNA"/>
    <property type="evidence" value="ECO:0007669"/>
    <property type="project" value="UniProtKB-ARBA"/>
</dbReference>
<evidence type="ECO:0000256" key="3">
    <source>
        <dbReference type="ARBA" id="ARBA00023235"/>
    </source>
</evidence>
<dbReference type="GO" id="GO:0000455">
    <property type="term" value="P:enzyme-directed rRNA pseudouridine synthesis"/>
    <property type="evidence" value="ECO:0007669"/>
    <property type="project" value="TreeGrafter"/>
</dbReference>
<evidence type="ECO:0000313" key="8">
    <source>
        <dbReference type="EMBL" id="RSU08723.1"/>
    </source>
</evidence>
<evidence type="ECO:0000259" key="7">
    <source>
        <dbReference type="Pfam" id="PF00849"/>
    </source>
</evidence>
<evidence type="ECO:0000256" key="4">
    <source>
        <dbReference type="PIRSR" id="PIRSR606225-1"/>
    </source>
</evidence>
<organism evidence="8 9">
    <name type="scientific">Vagococcus entomophilus</name>
    <dbReference type="NCBI Taxonomy" id="1160095"/>
    <lineage>
        <taxon>Bacteria</taxon>
        <taxon>Bacillati</taxon>
        <taxon>Bacillota</taxon>
        <taxon>Bacilli</taxon>
        <taxon>Lactobacillales</taxon>
        <taxon>Enterococcaceae</taxon>
        <taxon>Vagococcus</taxon>
    </lineage>
</organism>
<comment type="caution">
    <text evidence="8">The sequence shown here is derived from an EMBL/GenBank/DDBJ whole genome shotgun (WGS) entry which is preliminary data.</text>
</comment>
<comment type="catalytic activity">
    <reaction evidence="1 6">
        <text>a uridine in RNA = a pseudouridine in RNA</text>
        <dbReference type="Rhea" id="RHEA:48348"/>
        <dbReference type="Rhea" id="RHEA-COMP:12068"/>
        <dbReference type="Rhea" id="RHEA-COMP:12069"/>
        <dbReference type="ChEBI" id="CHEBI:65314"/>
        <dbReference type="ChEBI" id="CHEBI:65315"/>
    </reaction>
</comment>
<evidence type="ECO:0000256" key="6">
    <source>
        <dbReference type="RuleBase" id="RU362028"/>
    </source>
</evidence>
<keyword evidence="3 6" id="KW-0413">Isomerase</keyword>
<comment type="similarity">
    <text evidence="2 6">Belongs to the pseudouridine synthase RluA family.</text>
</comment>
<dbReference type="Proteomes" id="UP000288669">
    <property type="component" value="Unassembled WGS sequence"/>
</dbReference>
<evidence type="ECO:0000313" key="9">
    <source>
        <dbReference type="Proteomes" id="UP000288669"/>
    </source>
</evidence>
<name>A0A430ALB7_9ENTE</name>
<keyword evidence="9" id="KW-1185">Reference proteome</keyword>
<dbReference type="EMBL" id="NGJZ01000001">
    <property type="protein sequence ID" value="RSU08723.1"/>
    <property type="molecule type" value="Genomic_DNA"/>
</dbReference>
<reference evidence="8 9" key="1">
    <citation type="submission" date="2017-05" db="EMBL/GenBank/DDBJ databases">
        <title>Vagococcus spp. assemblies.</title>
        <authorList>
            <person name="Gulvik C.A."/>
        </authorList>
    </citation>
    <scope>NUCLEOTIDE SEQUENCE [LARGE SCALE GENOMIC DNA]</scope>
    <source>
        <strain evidence="8 9">DSM 24756</strain>
    </source>
</reference>
<dbReference type="Gene3D" id="3.30.2350.10">
    <property type="entry name" value="Pseudouridine synthase"/>
    <property type="match status" value="1"/>
</dbReference>
<dbReference type="OrthoDB" id="9807829at2"/>
<keyword evidence="5" id="KW-0694">RNA-binding</keyword>
<dbReference type="InterPro" id="IPR006224">
    <property type="entry name" value="PsdUridine_synth_RluA-like_CS"/>
</dbReference>
<dbReference type="InterPro" id="IPR050188">
    <property type="entry name" value="RluA_PseudoU_synthase"/>
</dbReference>
<dbReference type="CDD" id="cd02869">
    <property type="entry name" value="PseudoU_synth_RluA_like"/>
    <property type="match status" value="1"/>
</dbReference>
<proteinExistence type="inferred from homology"/>
<feature type="domain" description="Pseudouridine synthase RsuA/RluA-like" evidence="7">
    <location>
        <begin position="86"/>
        <end position="239"/>
    </location>
</feature>
<dbReference type="NCBIfam" id="TIGR00005">
    <property type="entry name" value="rluA_subfam"/>
    <property type="match status" value="1"/>
</dbReference>
<dbReference type="AlphaFoldDB" id="A0A430ALB7"/>
<gene>
    <name evidence="8" type="ORF">CBF30_05725</name>
</gene>
<dbReference type="RefSeq" id="WP_126823594.1">
    <property type="nucleotide sequence ID" value="NZ_JBHLWU010000001.1"/>
</dbReference>
<dbReference type="InterPro" id="IPR020103">
    <property type="entry name" value="PsdUridine_synth_cat_dom_sf"/>
</dbReference>
<dbReference type="InterPro" id="IPR006225">
    <property type="entry name" value="PsdUridine_synth_RluC/D"/>
</dbReference>
<accession>A0A430ALB7</accession>
<comment type="function">
    <text evidence="6">Responsible for synthesis of pseudouridine from uracil.</text>
</comment>
<feature type="active site" evidence="4">
    <location>
        <position position="134"/>
    </location>
</feature>
<dbReference type="PROSITE" id="PS01129">
    <property type="entry name" value="PSI_RLU"/>
    <property type="match status" value="1"/>
</dbReference>
<evidence type="ECO:0000256" key="1">
    <source>
        <dbReference type="ARBA" id="ARBA00000073"/>
    </source>
</evidence>
<protein>
    <recommendedName>
        <fullName evidence="6">Pseudouridine synthase</fullName>
        <ecNumber evidence="6">5.4.99.-</ecNumber>
    </recommendedName>
</protein>
<evidence type="ECO:0000256" key="2">
    <source>
        <dbReference type="ARBA" id="ARBA00010876"/>
    </source>
</evidence>
<dbReference type="EC" id="5.4.99.-" evidence="6"/>
<dbReference type="FunFam" id="3.30.2350.10:FF:000005">
    <property type="entry name" value="Pseudouridine synthase"/>
    <property type="match status" value="1"/>
</dbReference>
<sequence>MRFTWVFEKEQPQQIKYFLKEKGVSKGLFAKIKFRGGNILVNDEVQNARFYLTNGDNITIEIPAEGEHETVVPDDTGLDIVYEDEHLLIVNKPSGVASIPAQYHPVGTMVNRVKYHYCAQDYDDRVVHVVTRLDRDTSGLMLFARHGFAHARLDQQLRKKQIIKCYQALVSDPCDSLKTHDIICSPIGRDTSSLIKRQVTIEGKEAITEYWLNKRTADYSLVDIKLHTGRTHQIRVHFDSLGCPLLGDDLYGGVLDAGVSRQALHCRSLSLQHPFTGETLHFEQPLPEDMRKIIDKKNE</sequence>
<evidence type="ECO:0000256" key="5">
    <source>
        <dbReference type="PROSITE-ProRule" id="PRU00182"/>
    </source>
</evidence>
<dbReference type="GO" id="GO:0003723">
    <property type="term" value="F:RNA binding"/>
    <property type="evidence" value="ECO:0007669"/>
    <property type="project" value="UniProtKB-KW"/>
</dbReference>
<dbReference type="PANTHER" id="PTHR21600:SF35">
    <property type="entry name" value="PSEUDOURIDINE SYNTHASE"/>
    <property type="match status" value="1"/>
</dbReference>
<dbReference type="PROSITE" id="PS50889">
    <property type="entry name" value="S4"/>
    <property type="match status" value="1"/>
</dbReference>
<dbReference type="PANTHER" id="PTHR21600">
    <property type="entry name" value="MITOCHONDRIAL RNA PSEUDOURIDINE SYNTHASE"/>
    <property type="match status" value="1"/>
</dbReference>
<dbReference type="Pfam" id="PF00849">
    <property type="entry name" value="PseudoU_synth_2"/>
    <property type="match status" value="1"/>
</dbReference>
<dbReference type="GO" id="GO:0009982">
    <property type="term" value="F:pseudouridine synthase activity"/>
    <property type="evidence" value="ECO:0007669"/>
    <property type="project" value="InterPro"/>
</dbReference>